<accession>A0A1S8WWQ8</accession>
<keyword evidence="4 11" id="KW-0812">Transmembrane</keyword>
<dbReference type="InterPro" id="IPR030671">
    <property type="entry name" value="Sec61-beta/Sbh"/>
</dbReference>
<evidence type="ECO:0000256" key="9">
    <source>
        <dbReference type="ARBA" id="ARBA00023136"/>
    </source>
</evidence>
<dbReference type="Proteomes" id="UP000243686">
    <property type="component" value="Unassembled WGS sequence"/>
</dbReference>
<dbReference type="AlphaFoldDB" id="A0A1S8WWQ8"/>
<evidence type="ECO:0000256" key="7">
    <source>
        <dbReference type="ARBA" id="ARBA00022989"/>
    </source>
</evidence>
<keyword evidence="5" id="KW-0256">Endoplasmic reticulum</keyword>
<dbReference type="GO" id="GO:0005784">
    <property type="term" value="C:Sec61 translocon complex"/>
    <property type="evidence" value="ECO:0007669"/>
    <property type="project" value="InterPro"/>
</dbReference>
<evidence type="ECO:0000256" key="3">
    <source>
        <dbReference type="ARBA" id="ARBA00022448"/>
    </source>
</evidence>
<dbReference type="EMBL" id="KV893749">
    <property type="protein sequence ID" value="OON18898.1"/>
    <property type="molecule type" value="Genomic_DNA"/>
</dbReference>
<name>A0A1S8WWQ8_OPIVI</name>
<comment type="similarity">
    <text evidence="2">Belongs to the SEC61-beta family.</text>
</comment>
<feature type="region of interest" description="Disordered" evidence="10">
    <location>
        <begin position="30"/>
        <end position="68"/>
    </location>
</feature>
<evidence type="ECO:0000256" key="4">
    <source>
        <dbReference type="ARBA" id="ARBA00022692"/>
    </source>
</evidence>
<evidence type="ECO:0000256" key="11">
    <source>
        <dbReference type="SAM" id="Phobius"/>
    </source>
</evidence>
<evidence type="ECO:0000313" key="13">
    <source>
        <dbReference type="Proteomes" id="UP000243686"/>
    </source>
</evidence>
<dbReference type="Pfam" id="PF03911">
    <property type="entry name" value="Sec61_beta"/>
    <property type="match status" value="1"/>
</dbReference>
<evidence type="ECO:0000256" key="6">
    <source>
        <dbReference type="ARBA" id="ARBA00022927"/>
    </source>
</evidence>
<evidence type="ECO:0000256" key="2">
    <source>
        <dbReference type="ARBA" id="ARBA00006103"/>
    </source>
</evidence>
<proteinExistence type="inferred from homology"/>
<reference evidence="12 13" key="1">
    <citation type="submission" date="2015-03" db="EMBL/GenBank/DDBJ databases">
        <title>Draft genome of the nematode, Opisthorchis viverrini.</title>
        <authorList>
            <person name="Mitreva M."/>
        </authorList>
    </citation>
    <scope>NUCLEOTIDE SEQUENCE [LARGE SCALE GENOMIC DNA]</scope>
    <source>
        <strain evidence="12">Khon Kaen</strain>
    </source>
</reference>
<feature type="transmembrane region" description="Helical" evidence="11">
    <location>
        <begin position="88"/>
        <end position="108"/>
    </location>
</feature>
<evidence type="ECO:0000256" key="10">
    <source>
        <dbReference type="SAM" id="MobiDB-lite"/>
    </source>
</evidence>
<gene>
    <name evidence="12" type="ORF">X801_05240</name>
</gene>
<dbReference type="InterPro" id="IPR016482">
    <property type="entry name" value="SecG/Sec61-beta/Sbh"/>
</dbReference>
<keyword evidence="13" id="KW-1185">Reference proteome</keyword>
<sequence length="114" mass="12281">MPGVRGMCYWKNCVFSARGLVSYVIAMAPQPGSSGKSAPTSPRNASGGVRQRKSTTTTSKRPVAPTAPNKPVFLFYSEDSPGIKVGPVPVLVMSLCFIVAVFLLHFWGRYTRSA</sequence>
<evidence type="ECO:0000256" key="8">
    <source>
        <dbReference type="ARBA" id="ARBA00023010"/>
    </source>
</evidence>
<protein>
    <submittedName>
        <fullName evidence="12">Sec61beta family protein</fullName>
    </submittedName>
</protein>
<evidence type="ECO:0000256" key="1">
    <source>
        <dbReference type="ARBA" id="ARBA00004389"/>
    </source>
</evidence>
<keyword evidence="7 11" id="KW-1133">Transmembrane helix</keyword>
<keyword evidence="9 11" id="KW-0472">Membrane</keyword>
<feature type="compositionally biased region" description="Polar residues" evidence="10">
    <location>
        <begin position="31"/>
        <end position="44"/>
    </location>
</feature>
<dbReference type="GO" id="GO:0006886">
    <property type="term" value="P:intracellular protein transport"/>
    <property type="evidence" value="ECO:0007669"/>
    <property type="project" value="InterPro"/>
</dbReference>
<evidence type="ECO:0000256" key="5">
    <source>
        <dbReference type="ARBA" id="ARBA00022824"/>
    </source>
</evidence>
<keyword evidence="3" id="KW-0813">Transport</keyword>
<evidence type="ECO:0000313" key="12">
    <source>
        <dbReference type="EMBL" id="OON18898.1"/>
    </source>
</evidence>
<comment type="subcellular location">
    <subcellularLocation>
        <location evidence="1">Endoplasmic reticulum membrane</location>
        <topology evidence="1">Single-pass membrane protein</topology>
    </subcellularLocation>
</comment>
<dbReference type="PANTHER" id="PTHR13509">
    <property type="entry name" value="SEC61 SUBUNIT BETA"/>
    <property type="match status" value="1"/>
</dbReference>
<organism evidence="12 13">
    <name type="scientific">Opisthorchis viverrini</name>
    <name type="common">Southeast Asian liver fluke</name>
    <dbReference type="NCBI Taxonomy" id="6198"/>
    <lineage>
        <taxon>Eukaryota</taxon>
        <taxon>Metazoa</taxon>
        <taxon>Spiralia</taxon>
        <taxon>Lophotrochozoa</taxon>
        <taxon>Platyhelminthes</taxon>
        <taxon>Trematoda</taxon>
        <taxon>Digenea</taxon>
        <taxon>Opisthorchiida</taxon>
        <taxon>Opisthorchiata</taxon>
        <taxon>Opisthorchiidae</taxon>
        <taxon>Opisthorchis</taxon>
    </lineage>
</organism>
<keyword evidence="8" id="KW-0811">Translocation</keyword>
<keyword evidence="6" id="KW-0653">Protein transport</keyword>